<accession>A0AB33ZVF4</accession>
<reference evidence="1 2" key="1">
    <citation type="journal article" date="2018" name="Int. J. Syst. Evol. Microbiol.">
        <title>Lactobacillus paragasseri sp. nov., a sister taxon of Lactobacillus gasseri, based on whole-genome sequence analyses.</title>
        <authorList>
            <person name="Tanizawa Y."/>
            <person name="Tada I."/>
            <person name="Kobayashi H."/>
            <person name="Endo A."/>
            <person name="Maeno S."/>
            <person name="Toyoda A."/>
            <person name="Arita M."/>
            <person name="Nakamura Y."/>
            <person name="Sakamoto M."/>
            <person name="Ohkuma M."/>
            <person name="Tohno M."/>
        </authorList>
    </citation>
    <scope>NUCLEOTIDE SEQUENCE [LARGE SCALE GENOMIC DNA]</scope>
    <source>
        <strain evidence="1 2">JCM 1025</strain>
    </source>
</reference>
<dbReference type="EMBL" id="BEXJ01000002">
    <property type="protein sequence ID" value="GBA96376.1"/>
    <property type="molecule type" value="Genomic_DNA"/>
</dbReference>
<dbReference type="AlphaFoldDB" id="A0AB33ZVF4"/>
<gene>
    <name evidence="1" type="ORF">LJCM1025_09950</name>
</gene>
<dbReference type="Proteomes" id="UP000250668">
    <property type="component" value="Unassembled WGS sequence"/>
</dbReference>
<organism evidence="1 2">
    <name type="scientific">Lactobacillus gasseri</name>
    <dbReference type="NCBI Taxonomy" id="1596"/>
    <lineage>
        <taxon>Bacteria</taxon>
        <taxon>Bacillati</taxon>
        <taxon>Bacillota</taxon>
        <taxon>Bacilli</taxon>
        <taxon>Lactobacillales</taxon>
        <taxon>Lactobacillaceae</taxon>
        <taxon>Lactobacillus</taxon>
    </lineage>
</organism>
<protein>
    <submittedName>
        <fullName evidence="1">Uncharacterized protein</fullName>
    </submittedName>
</protein>
<comment type="caution">
    <text evidence="1">The sequence shown here is derived from an EMBL/GenBank/DDBJ whole genome shotgun (WGS) entry which is preliminary data.</text>
</comment>
<evidence type="ECO:0000313" key="1">
    <source>
        <dbReference type="EMBL" id="GBA96376.1"/>
    </source>
</evidence>
<proteinExistence type="predicted"/>
<name>A0AB33ZVF4_LACGS</name>
<sequence>MLKSVPNDVSNAEYYAKYIDYLKNSFTRNDPFYSSCSVFAKIKQLSGENKDYFYTYIIL</sequence>
<evidence type="ECO:0000313" key="2">
    <source>
        <dbReference type="Proteomes" id="UP000250668"/>
    </source>
</evidence>